<gene>
    <name evidence="2" type="ORF">BGZ65_007412</name>
</gene>
<protein>
    <submittedName>
        <fullName evidence="2">Uncharacterized protein</fullName>
    </submittedName>
</protein>
<evidence type="ECO:0000313" key="2">
    <source>
        <dbReference type="EMBL" id="KAF9997009.1"/>
    </source>
</evidence>
<reference evidence="2" key="1">
    <citation type="journal article" date="2020" name="Fungal Divers.">
        <title>Resolving the Mortierellaceae phylogeny through synthesis of multi-gene phylogenetics and phylogenomics.</title>
        <authorList>
            <person name="Vandepol N."/>
            <person name="Liber J."/>
            <person name="Desiro A."/>
            <person name="Na H."/>
            <person name="Kennedy M."/>
            <person name="Barry K."/>
            <person name="Grigoriev I.V."/>
            <person name="Miller A.N."/>
            <person name="O'Donnell K."/>
            <person name="Stajich J.E."/>
            <person name="Bonito G."/>
        </authorList>
    </citation>
    <scope>NUCLEOTIDE SEQUENCE</scope>
    <source>
        <strain evidence="2">MES-2147</strain>
    </source>
</reference>
<feature type="compositionally biased region" description="Acidic residues" evidence="1">
    <location>
        <begin position="137"/>
        <end position="147"/>
    </location>
</feature>
<dbReference type="OrthoDB" id="1928087at2759"/>
<feature type="non-terminal residue" evidence="2">
    <location>
        <position position="248"/>
    </location>
</feature>
<feature type="region of interest" description="Disordered" evidence="1">
    <location>
        <begin position="124"/>
        <end position="151"/>
    </location>
</feature>
<evidence type="ECO:0000313" key="3">
    <source>
        <dbReference type="Proteomes" id="UP000749646"/>
    </source>
</evidence>
<sequence>MTVLDQTAAVLGLAGDESVGDLPNGSLATSDEKQVSHTTRKTRQARKDSKGVSSSENENDDNDQEYWTADEQYDERESNPRDEAEEEVGGDDYEAQRQRNIQRNQQLLLELGLNSISTRREYQPAIKPSKLNKEKSIDDDEYTEEDSFTTTSTRKRRVWRVTSTIQSMETRSSKRIRGEPAKEYSVDVEAIENGLRYDLDEDYRKVPSSAPPEDQGFHSKVNRWRGRKQTTGYIIEVDISDAGVPITL</sequence>
<feature type="compositionally biased region" description="Acidic residues" evidence="1">
    <location>
        <begin position="83"/>
        <end position="93"/>
    </location>
</feature>
<dbReference type="AlphaFoldDB" id="A0A9P6MF78"/>
<dbReference type="Proteomes" id="UP000749646">
    <property type="component" value="Unassembled WGS sequence"/>
</dbReference>
<feature type="region of interest" description="Disordered" evidence="1">
    <location>
        <begin position="13"/>
        <end position="95"/>
    </location>
</feature>
<name>A0A9P6MF78_9FUNG</name>
<keyword evidence="3" id="KW-1185">Reference proteome</keyword>
<dbReference type="EMBL" id="JAAAHW010001072">
    <property type="protein sequence ID" value="KAF9997009.1"/>
    <property type="molecule type" value="Genomic_DNA"/>
</dbReference>
<proteinExistence type="predicted"/>
<comment type="caution">
    <text evidence="2">The sequence shown here is derived from an EMBL/GenBank/DDBJ whole genome shotgun (WGS) entry which is preliminary data.</text>
</comment>
<accession>A0A9P6MF78</accession>
<organism evidence="2 3">
    <name type="scientific">Modicella reniformis</name>
    <dbReference type="NCBI Taxonomy" id="1440133"/>
    <lineage>
        <taxon>Eukaryota</taxon>
        <taxon>Fungi</taxon>
        <taxon>Fungi incertae sedis</taxon>
        <taxon>Mucoromycota</taxon>
        <taxon>Mortierellomycotina</taxon>
        <taxon>Mortierellomycetes</taxon>
        <taxon>Mortierellales</taxon>
        <taxon>Mortierellaceae</taxon>
        <taxon>Modicella</taxon>
    </lineage>
</organism>
<evidence type="ECO:0000256" key="1">
    <source>
        <dbReference type="SAM" id="MobiDB-lite"/>
    </source>
</evidence>